<sequence length="199" mass="21462">MSCQQLNSQGCHGDHPEVSRLHPGGAPKRWRLHPKRGCAPRAVCWNDEKGEPALCDSIDISVAVATEKGLMTPIIRNADQKSLTAISLEVKELAENARGGKLKPDQYQGGTFSISNLGMFPVDHFCAIINPPQACILAVGQGNKVVEPVIGIDGVEKPAVITKMSLKLSADHRIFDGQLGSKFLSALASNFSDIRRLLL</sequence>
<evidence type="ECO:0000313" key="4">
    <source>
        <dbReference type="Proteomes" id="UP001055439"/>
    </source>
</evidence>
<dbReference type="AlphaFoldDB" id="A0A9E7GWA6"/>
<dbReference type="Proteomes" id="UP001055439">
    <property type="component" value="Chromosome 8"/>
</dbReference>
<keyword evidence="4" id="KW-1185">Reference proteome</keyword>
<dbReference type="GO" id="GO:0016746">
    <property type="term" value="F:acyltransferase activity"/>
    <property type="evidence" value="ECO:0007669"/>
    <property type="project" value="InterPro"/>
</dbReference>
<dbReference type="Gene3D" id="3.30.559.10">
    <property type="entry name" value="Chloramphenicol acetyltransferase-like domain"/>
    <property type="match status" value="1"/>
</dbReference>
<organism evidence="3 4">
    <name type="scientific">Musa troglodytarum</name>
    <name type="common">fe'i banana</name>
    <dbReference type="NCBI Taxonomy" id="320322"/>
    <lineage>
        <taxon>Eukaryota</taxon>
        <taxon>Viridiplantae</taxon>
        <taxon>Streptophyta</taxon>
        <taxon>Embryophyta</taxon>
        <taxon>Tracheophyta</taxon>
        <taxon>Spermatophyta</taxon>
        <taxon>Magnoliopsida</taxon>
        <taxon>Liliopsida</taxon>
        <taxon>Zingiberales</taxon>
        <taxon>Musaceae</taxon>
        <taxon>Musa</taxon>
    </lineage>
</organism>
<gene>
    <name evidence="3" type="ORF">MUK42_36184</name>
</gene>
<dbReference type="GO" id="GO:0045254">
    <property type="term" value="C:pyruvate dehydrogenase complex"/>
    <property type="evidence" value="ECO:0007669"/>
    <property type="project" value="InterPro"/>
</dbReference>
<dbReference type="GO" id="GO:0006086">
    <property type="term" value="P:pyruvate decarboxylation to acetyl-CoA"/>
    <property type="evidence" value="ECO:0007669"/>
    <property type="project" value="InterPro"/>
</dbReference>
<feature type="domain" description="2-oxoacid dehydrogenase acyltransferase catalytic" evidence="2">
    <location>
        <begin position="44"/>
        <end position="198"/>
    </location>
</feature>
<accession>A0A9E7GWA6</accession>
<dbReference type="InterPro" id="IPR023213">
    <property type="entry name" value="CAT-like_dom_sf"/>
</dbReference>
<dbReference type="Pfam" id="PF00198">
    <property type="entry name" value="2-oxoacid_dh"/>
    <property type="match status" value="1"/>
</dbReference>
<dbReference type="InterPro" id="IPR001078">
    <property type="entry name" value="2-oxoacid_DH_actylTfrase"/>
</dbReference>
<evidence type="ECO:0000313" key="3">
    <source>
        <dbReference type="EMBL" id="URE22140.1"/>
    </source>
</evidence>
<dbReference type="EMBL" id="CP097510">
    <property type="protein sequence ID" value="URE22140.1"/>
    <property type="molecule type" value="Genomic_DNA"/>
</dbReference>
<name>A0A9E7GWA6_9LILI</name>
<dbReference type="PANTHER" id="PTHR23151:SF90">
    <property type="entry name" value="DIHYDROLIPOYLLYSINE-RESIDUE ACETYLTRANSFERASE COMPONENT OF PYRUVATE DEHYDROGENASE COMPLEX, MITOCHONDRIAL-RELATED"/>
    <property type="match status" value="1"/>
</dbReference>
<feature type="region of interest" description="Disordered" evidence="1">
    <location>
        <begin position="1"/>
        <end position="29"/>
    </location>
</feature>
<proteinExistence type="predicted"/>
<dbReference type="OrthoDB" id="770470at2759"/>
<dbReference type="PANTHER" id="PTHR23151">
    <property type="entry name" value="DIHYDROLIPOAMIDE ACETYL/SUCCINYL-TRANSFERASE-RELATED"/>
    <property type="match status" value="1"/>
</dbReference>
<dbReference type="InterPro" id="IPR045257">
    <property type="entry name" value="E2/Pdx1"/>
</dbReference>
<dbReference type="GO" id="GO:0005739">
    <property type="term" value="C:mitochondrion"/>
    <property type="evidence" value="ECO:0007669"/>
    <property type="project" value="TreeGrafter"/>
</dbReference>
<evidence type="ECO:0000259" key="2">
    <source>
        <dbReference type="Pfam" id="PF00198"/>
    </source>
</evidence>
<evidence type="ECO:0000256" key="1">
    <source>
        <dbReference type="SAM" id="MobiDB-lite"/>
    </source>
</evidence>
<dbReference type="SUPFAM" id="SSF52777">
    <property type="entry name" value="CoA-dependent acyltransferases"/>
    <property type="match status" value="1"/>
</dbReference>
<reference evidence="3" key="1">
    <citation type="submission" date="2022-05" db="EMBL/GenBank/DDBJ databases">
        <title>The Musa troglodytarum L. genome provides insights into the mechanism of non-climacteric behaviour and enrichment of carotenoids.</title>
        <authorList>
            <person name="Wang J."/>
        </authorList>
    </citation>
    <scope>NUCLEOTIDE SEQUENCE</scope>
    <source>
        <tissue evidence="3">Leaf</tissue>
    </source>
</reference>
<protein>
    <submittedName>
        <fullName evidence="3">E3 binding domain</fullName>
    </submittedName>
</protein>
<feature type="compositionally biased region" description="Polar residues" evidence="1">
    <location>
        <begin position="1"/>
        <end position="10"/>
    </location>
</feature>